<evidence type="ECO:0000313" key="6">
    <source>
        <dbReference type="Proteomes" id="UP001144280"/>
    </source>
</evidence>
<dbReference type="PANTHER" id="PTHR16305:SF35">
    <property type="entry name" value="TRANSCRIPTIONAL ACTIVATOR DOMAIN"/>
    <property type="match status" value="1"/>
</dbReference>
<dbReference type="InterPro" id="IPR000792">
    <property type="entry name" value="Tscrpt_reg_LuxR_C"/>
</dbReference>
<dbReference type="SUPFAM" id="SSF46894">
    <property type="entry name" value="C-terminal effector domain of the bipartite response regulators"/>
    <property type="match status" value="1"/>
</dbReference>
<dbReference type="EMBL" id="BSDI01000047">
    <property type="protein sequence ID" value="GLI01624.1"/>
    <property type="molecule type" value="Genomic_DNA"/>
</dbReference>
<protein>
    <recommendedName>
        <fullName evidence="4">HTH luxR-type domain-containing protein</fullName>
    </recommendedName>
</protein>
<dbReference type="SUPFAM" id="SSF52540">
    <property type="entry name" value="P-loop containing nucleoside triphosphate hydrolases"/>
    <property type="match status" value="1"/>
</dbReference>
<comment type="caution">
    <text evidence="5">The sequence shown here is derived from an EMBL/GenBank/DDBJ whole genome shotgun (WGS) entry which is preliminary data.</text>
</comment>
<dbReference type="InterPro" id="IPR027417">
    <property type="entry name" value="P-loop_NTPase"/>
</dbReference>
<sequence>MSPRRITTPPLVGRAAQLEQLDRALAAVAAGRFAAVEVCGEPGIGKTRMLDELGERATAAGLTVCGGRATEFEQEVPFAMYAEALEPVGADLWAMGSEVDRYRIYSGVRRALDGAGVALLLDDLHWADQASLELTEYLLRKPPRPPALVAVAFRRSQPPARIVDAVAHLGTTATRISPPLLGRDELAALLPLVPERRRTLILRASRGNPLYVQALMRLGDDALVALVADDSIDDSEGHILTGLAAEITALAEPARRVAHAAAVVGDHAAIDLVAHVARQPIDTVVEAVDQMYRRGLVDVDAARLRFRHPLVRAAAHQLAGPAWRITAHARAADHLRARGAPLQVVAHHTERSARQGDSIAAEVLIQAGLAFAYGAPAQAGRWLGAALRILPDPGALRERPTVLLQYARVLGLSGDLERSREVLRELRDADEPVRTEAAVFGAVVARLRGDIDEAADLLDAELHGGRLRPAAIGKLHVELAAIAALRDDDAGAIRHAEHALDLLGDRPTLIAAAQTLRAFGALYSGDPEAARQHAATATRLAGAAGDAALRPHVELFGPLAWVHMQLGDLEAAGQQLDRADEVIGSVRQSSATPYVLVVRVALLTRQGRLAQAVQVAEEAAAAARRVGSAEMAAMVDAVLVRPLLWTAGPEAALAVANRLVAAGYPRSRMWWRVAQVNLAVTHLAARDPKSCLSVLAGPDPTAPIAPGDAVPPAGAASTRGAAEVDAAGTRDVGWPAGPPTAVPWHALRALALAAAAPAPLDATGAMWAGAPDSALEGGAHATAAEVAREAATAEAGGQTGGARAGKRRTRSRGTSEDAAAPAAAAGAVVAGAVGAGAVGAAGAGAVAAREAERAAALAESAGLAYELGLSGYAHATVAMRAHRHADAAALATAAATRFATAGAPVEEALALHLAGRAYTRGGVHQRGKEALTRAAAVYEACGATWLSSIVDRHLRTAPAALQRPADSLSAREREIATLVAAGLSNQEIASQLFLSRRTVESHLSRIFAKLGVRSRTAMANRLADGG</sequence>
<evidence type="ECO:0000256" key="2">
    <source>
        <dbReference type="ARBA" id="ARBA00022840"/>
    </source>
</evidence>
<accession>A0ABQ5R4A9</accession>
<proteinExistence type="predicted"/>
<evidence type="ECO:0000259" key="4">
    <source>
        <dbReference type="PROSITE" id="PS50043"/>
    </source>
</evidence>
<dbReference type="Pfam" id="PF13191">
    <property type="entry name" value="AAA_16"/>
    <property type="match status" value="1"/>
</dbReference>
<reference evidence="5" key="1">
    <citation type="submission" date="2022-12" db="EMBL/GenBank/DDBJ databases">
        <title>New Phytohabitans aurantiacus sp. RD004123 nov., an actinomycete isolated from soil.</title>
        <authorList>
            <person name="Triningsih D.W."/>
            <person name="Harunari E."/>
            <person name="Igarashi Y."/>
        </authorList>
    </citation>
    <scope>NUCLEOTIDE SEQUENCE</scope>
    <source>
        <strain evidence="5">RD004123</strain>
    </source>
</reference>
<name>A0ABQ5R4A9_9ACTN</name>
<evidence type="ECO:0000313" key="5">
    <source>
        <dbReference type="EMBL" id="GLI01624.1"/>
    </source>
</evidence>
<feature type="region of interest" description="Disordered" evidence="3">
    <location>
        <begin position="788"/>
        <end position="818"/>
    </location>
</feature>
<dbReference type="PROSITE" id="PS00622">
    <property type="entry name" value="HTH_LUXR_1"/>
    <property type="match status" value="1"/>
</dbReference>
<keyword evidence="2" id="KW-0067">ATP-binding</keyword>
<evidence type="ECO:0000256" key="1">
    <source>
        <dbReference type="ARBA" id="ARBA00022741"/>
    </source>
</evidence>
<dbReference type="Pfam" id="PF00196">
    <property type="entry name" value="GerE"/>
    <property type="match status" value="1"/>
</dbReference>
<dbReference type="SMART" id="SM00421">
    <property type="entry name" value="HTH_LUXR"/>
    <property type="match status" value="1"/>
</dbReference>
<dbReference type="InterPro" id="IPR011990">
    <property type="entry name" value="TPR-like_helical_dom_sf"/>
</dbReference>
<keyword evidence="1" id="KW-0547">Nucleotide-binding</keyword>
<dbReference type="CDD" id="cd06170">
    <property type="entry name" value="LuxR_C_like"/>
    <property type="match status" value="1"/>
</dbReference>
<organism evidence="5 6">
    <name type="scientific">Phytohabitans aurantiacus</name>
    <dbReference type="NCBI Taxonomy" id="3016789"/>
    <lineage>
        <taxon>Bacteria</taxon>
        <taxon>Bacillati</taxon>
        <taxon>Actinomycetota</taxon>
        <taxon>Actinomycetes</taxon>
        <taxon>Micromonosporales</taxon>
        <taxon>Micromonosporaceae</taxon>
    </lineage>
</organism>
<dbReference type="Gene3D" id="1.10.10.10">
    <property type="entry name" value="Winged helix-like DNA-binding domain superfamily/Winged helix DNA-binding domain"/>
    <property type="match status" value="1"/>
</dbReference>
<dbReference type="PROSITE" id="PS50043">
    <property type="entry name" value="HTH_LUXR_2"/>
    <property type="match status" value="1"/>
</dbReference>
<keyword evidence="6" id="KW-1185">Reference proteome</keyword>
<evidence type="ECO:0000256" key="3">
    <source>
        <dbReference type="SAM" id="MobiDB-lite"/>
    </source>
</evidence>
<dbReference type="PANTHER" id="PTHR16305">
    <property type="entry name" value="TESTICULAR SOLUBLE ADENYLYL CYCLASE"/>
    <property type="match status" value="1"/>
</dbReference>
<dbReference type="PRINTS" id="PR00038">
    <property type="entry name" value="HTHLUXR"/>
</dbReference>
<gene>
    <name evidence="5" type="ORF">Pa4123_69000</name>
</gene>
<dbReference type="InterPro" id="IPR041664">
    <property type="entry name" value="AAA_16"/>
</dbReference>
<dbReference type="SUPFAM" id="SSF48452">
    <property type="entry name" value="TPR-like"/>
    <property type="match status" value="1"/>
</dbReference>
<dbReference type="Gene3D" id="1.25.40.10">
    <property type="entry name" value="Tetratricopeptide repeat domain"/>
    <property type="match status" value="1"/>
</dbReference>
<feature type="domain" description="HTH luxR-type" evidence="4">
    <location>
        <begin position="961"/>
        <end position="1026"/>
    </location>
</feature>
<dbReference type="InterPro" id="IPR036388">
    <property type="entry name" value="WH-like_DNA-bd_sf"/>
</dbReference>
<dbReference type="Proteomes" id="UP001144280">
    <property type="component" value="Unassembled WGS sequence"/>
</dbReference>
<dbReference type="InterPro" id="IPR016032">
    <property type="entry name" value="Sig_transdc_resp-reg_C-effctor"/>
</dbReference>
<dbReference type="RefSeq" id="WP_281902791.1">
    <property type="nucleotide sequence ID" value="NZ_BSDI01000047.1"/>
</dbReference>